<feature type="domain" description="BAG" evidence="5">
    <location>
        <begin position="113"/>
        <end position="191"/>
    </location>
</feature>
<dbReference type="InterPro" id="IPR039773">
    <property type="entry name" value="BAG_chaperone_regulator"/>
</dbReference>
<evidence type="ECO:0000313" key="7">
    <source>
        <dbReference type="Proteomes" id="UP000243459"/>
    </source>
</evidence>
<keyword evidence="1" id="KW-0143">Chaperone</keyword>
<evidence type="ECO:0000313" key="6">
    <source>
        <dbReference type="EMBL" id="ONK73359.1"/>
    </source>
</evidence>
<feature type="region of interest" description="Disordered" evidence="3">
    <location>
        <begin position="198"/>
        <end position="255"/>
    </location>
</feature>
<evidence type="ECO:0000256" key="2">
    <source>
        <dbReference type="ARBA" id="ARBA00058673"/>
    </source>
</evidence>
<dbReference type="Pfam" id="PF02179">
    <property type="entry name" value="BAG"/>
    <property type="match status" value="1"/>
</dbReference>
<gene>
    <name evidence="6" type="ORF">A4U43_C04F30280</name>
</gene>
<dbReference type="InterPro" id="IPR000626">
    <property type="entry name" value="Ubiquitin-like_dom"/>
</dbReference>
<dbReference type="OMA" id="AYHEIHV"/>
<evidence type="ECO:0008006" key="8">
    <source>
        <dbReference type="Google" id="ProtNLM"/>
    </source>
</evidence>
<dbReference type="Gene3D" id="3.10.20.90">
    <property type="entry name" value="Phosphatidylinositol 3-kinase Catalytic Subunit, Chain A, domain 1"/>
    <property type="match status" value="1"/>
</dbReference>
<proteinExistence type="predicted"/>
<organism evidence="6 7">
    <name type="scientific">Asparagus officinalis</name>
    <name type="common">Garden asparagus</name>
    <dbReference type="NCBI Taxonomy" id="4686"/>
    <lineage>
        <taxon>Eukaryota</taxon>
        <taxon>Viridiplantae</taxon>
        <taxon>Streptophyta</taxon>
        <taxon>Embryophyta</taxon>
        <taxon>Tracheophyta</taxon>
        <taxon>Spermatophyta</taxon>
        <taxon>Magnoliopsida</taxon>
        <taxon>Liliopsida</taxon>
        <taxon>Asparagales</taxon>
        <taxon>Asparagaceae</taxon>
        <taxon>Asparagoideae</taxon>
        <taxon>Asparagus</taxon>
    </lineage>
</organism>
<dbReference type="InterPro" id="IPR003103">
    <property type="entry name" value="BAG_domain"/>
</dbReference>
<evidence type="ECO:0000256" key="1">
    <source>
        <dbReference type="ARBA" id="ARBA00023186"/>
    </source>
</evidence>
<dbReference type="Gramene" id="ONK73359">
    <property type="protein sequence ID" value="ONK73359"/>
    <property type="gene ID" value="A4U43_C04F30280"/>
</dbReference>
<keyword evidence="7" id="KW-1185">Reference proteome</keyword>
<protein>
    <recommendedName>
        <fullName evidence="8">BAG domain-containing protein</fullName>
    </recommendedName>
</protein>
<dbReference type="EMBL" id="CM007384">
    <property type="protein sequence ID" value="ONK73359.1"/>
    <property type="molecule type" value="Genomic_DNA"/>
</dbReference>
<dbReference type="PANTHER" id="PTHR12329:SF11">
    <property type="entry name" value="BAG FAMILY MOLECULAR CHAPERONE REGULATOR 1"/>
    <property type="match status" value="1"/>
</dbReference>
<dbReference type="FunFam" id="3.10.20.90:FF:000298">
    <property type="entry name" value="BAG family molecular chaperone regulator 1"/>
    <property type="match status" value="1"/>
</dbReference>
<dbReference type="PROSITE" id="PS50053">
    <property type="entry name" value="UBIQUITIN_2"/>
    <property type="match status" value="1"/>
</dbReference>
<evidence type="ECO:0000259" key="4">
    <source>
        <dbReference type="PROSITE" id="PS50053"/>
    </source>
</evidence>
<sequence length="255" mass="28250">MLVQKRSRESESASKPAPAIRVRVKYGSAYHEIHVNSQANFGELKKLLSGPTGLHPLDQKILYKDKERESTAYLDTAGVKDKSKLVVLEDLKAQAKRCLEMRRAAKSEQASKSIAQISVEVNKLASKVSALEAIISKGKRAAEDDILSLTELLMNELLKLDAIIADGDVKTQRRTQVRRVQKYVETLDMLKIKNSMSGLSLKKEEGRKEQQQPPPPVPSSIVTTKWETFESLFSPKTSSSTSSATSSSNPTPRLD</sequence>
<dbReference type="SMART" id="SM00264">
    <property type="entry name" value="BAG"/>
    <property type="match status" value="1"/>
</dbReference>
<dbReference type="GO" id="GO:0050821">
    <property type="term" value="P:protein stabilization"/>
    <property type="evidence" value="ECO:0007669"/>
    <property type="project" value="TreeGrafter"/>
</dbReference>
<name>A0A5P1F9C4_ASPOF</name>
<dbReference type="InterPro" id="IPR029071">
    <property type="entry name" value="Ubiquitin-like_domsf"/>
</dbReference>
<dbReference type="GO" id="GO:0000774">
    <property type="term" value="F:adenyl-nucleotide exchange factor activity"/>
    <property type="evidence" value="ECO:0007669"/>
    <property type="project" value="TreeGrafter"/>
</dbReference>
<dbReference type="SUPFAM" id="SSF63491">
    <property type="entry name" value="BAG domain"/>
    <property type="match status" value="1"/>
</dbReference>
<feature type="compositionally biased region" description="Low complexity" evidence="3">
    <location>
        <begin position="234"/>
        <end position="255"/>
    </location>
</feature>
<evidence type="ECO:0000259" key="5">
    <source>
        <dbReference type="PROSITE" id="PS51035"/>
    </source>
</evidence>
<dbReference type="GO" id="GO:0051087">
    <property type="term" value="F:protein-folding chaperone binding"/>
    <property type="evidence" value="ECO:0007669"/>
    <property type="project" value="InterPro"/>
</dbReference>
<feature type="compositionally biased region" description="Basic and acidic residues" evidence="3">
    <location>
        <begin position="201"/>
        <end position="210"/>
    </location>
</feature>
<reference evidence="7" key="1">
    <citation type="journal article" date="2017" name="Nat. Commun.">
        <title>The asparagus genome sheds light on the origin and evolution of a young Y chromosome.</title>
        <authorList>
            <person name="Harkess A."/>
            <person name="Zhou J."/>
            <person name="Xu C."/>
            <person name="Bowers J.E."/>
            <person name="Van der Hulst R."/>
            <person name="Ayyampalayam S."/>
            <person name="Mercati F."/>
            <person name="Riccardi P."/>
            <person name="McKain M.R."/>
            <person name="Kakrana A."/>
            <person name="Tang H."/>
            <person name="Ray J."/>
            <person name="Groenendijk J."/>
            <person name="Arikit S."/>
            <person name="Mathioni S.M."/>
            <person name="Nakano M."/>
            <person name="Shan H."/>
            <person name="Telgmann-Rauber A."/>
            <person name="Kanno A."/>
            <person name="Yue Z."/>
            <person name="Chen H."/>
            <person name="Li W."/>
            <person name="Chen Y."/>
            <person name="Xu X."/>
            <person name="Zhang Y."/>
            <person name="Luo S."/>
            <person name="Chen H."/>
            <person name="Gao J."/>
            <person name="Mao Z."/>
            <person name="Pires J.C."/>
            <person name="Luo M."/>
            <person name="Kudrna D."/>
            <person name="Wing R.A."/>
            <person name="Meyers B.C."/>
            <person name="Yi K."/>
            <person name="Kong H."/>
            <person name="Lavrijsen P."/>
            <person name="Sunseri F."/>
            <person name="Falavigna A."/>
            <person name="Ye Y."/>
            <person name="Leebens-Mack J.H."/>
            <person name="Chen G."/>
        </authorList>
    </citation>
    <scope>NUCLEOTIDE SEQUENCE [LARGE SCALE GENOMIC DNA]</scope>
    <source>
        <strain evidence="7">cv. DH0086</strain>
    </source>
</reference>
<dbReference type="SUPFAM" id="SSF54236">
    <property type="entry name" value="Ubiquitin-like"/>
    <property type="match status" value="1"/>
</dbReference>
<dbReference type="Proteomes" id="UP000243459">
    <property type="component" value="Chromosome 4"/>
</dbReference>
<feature type="domain" description="Ubiquitin-like" evidence="4">
    <location>
        <begin position="20"/>
        <end position="88"/>
    </location>
</feature>
<dbReference type="PANTHER" id="PTHR12329">
    <property type="entry name" value="BCL2-ASSOCIATED ATHANOGENE"/>
    <property type="match status" value="1"/>
</dbReference>
<dbReference type="GO" id="GO:0005737">
    <property type="term" value="C:cytoplasm"/>
    <property type="evidence" value="ECO:0007669"/>
    <property type="project" value="TreeGrafter"/>
</dbReference>
<accession>A0A5P1F9C4</accession>
<comment type="function">
    <text evidence="2">Co-chaperone that regulates diverse cellular pathways, such as programmed cell death and stress responses.</text>
</comment>
<dbReference type="AlphaFoldDB" id="A0A5P1F9C4"/>
<dbReference type="Gene3D" id="1.20.58.120">
    <property type="entry name" value="BAG domain"/>
    <property type="match status" value="1"/>
</dbReference>
<dbReference type="PROSITE" id="PS51035">
    <property type="entry name" value="BAG"/>
    <property type="match status" value="1"/>
</dbReference>
<dbReference type="InterPro" id="IPR036533">
    <property type="entry name" value="BAG_dom_sf"/>
</dbReference>
<evidence type="ECO:0000256" key="3">
    <source>
        <dbReference type="SAM" id="MobiDB-lite"/>
    </source>
</evidence>